<dbReference type="AlphaFoldDB" id="A0A2C9L822"/>
<keyword evidence="3 5" id="KW-1133">Transmembrane helix</keyword>
<reference evidence="6" key="1">
    <citation type="submission" date="2020-05" db="UniProtKB">
        <authorList>
            <consortium name="EnsemblMetazoa"/>
        </authorList>
    </citation>
    <scope>IDENTIFICATION</scope>
    <source>
        <strain evidence="6">BB02</strain>
    </source>
</reference>
<accession>A0A2C9L822</accession>
<dbReference type="OrthoDB" id="6152343at2759"/>
<sequence length="182" mass="19397">MGVKDGFMSANTIVKIVFFVVLLAVIVNWIAFCTTSWYVEKATTPYRYHGLWRLCSGPASSSPPTQCSNVYDGSPDDDLDAIQAFAIFGFIALNVGFLLIVLYMFWGSCKGNGEAGLAAAITLFVSAGSWLISVAIFGAKFENLRGNLGYSFALAVCALILALVGGILMIIGGRGKNSVISK</sequence>
<dbReference type="Gene3D" id="1.20.140.150">
    <property type="match status" value="1"/>
</dbReference>
<dbReference type="RefSeq" id="XP_013086667.2">
    <property type="nucleotide sequence ID" value="XM_013231213.2"/>
</dbReference>
<dbReference type="GO" id="GO:0005886">
    <property type="term" value="C:plasma membrane"/>
    <property type="evidence" value="ECO:0007669"/>
    <property type="project" value="TreeGrafter"/>
</dbReference>
<feature type="transmembrane region" description="Helical" evidence="5">
    <location>
        <begin position="150"/>
        <end position="172"/>
    </location>
</feature>
<dbReference type="EnsemblMetazoa" id="BGLB028009-RA">
    <property type="protein sequence ID" value="BGLB028009-PA"/>
    <property type="gene ID" value="BGLB028009"/>
</dbReference>
<gene>
    <name evidence="6" type="primary">106071171</name>
</gene>
<keyword evidence="2 5" id="KW-0812">Transmembrane</keyword>
<evidence type="ECO:0000313" key="6">
    <source>
        <dbReference type="EnsemblMetazoa" id="BGLB028009-PA"/>
    </source>
</evidence>
<dbReference type="VEuPathDB" id="VectorBase:BGLAX_042679"/>
<feature type="transmembrane region" description="Helical" evidence="5">
    <location>
        <begin position="117"/>
        <end position="138"/>
    </location>
</feature>
<proteinExistence type="predicted"/>
<feature type="transmembrane region" description="Helical" evidence="5">
    <location>
        <begin position="12"/>
        <end position="39"/>
    </location>
</feature>
<organism evidence="6 7">
    <name type="scientific">Biomphalaria glabrata</name>
    <name type="common">Bloodfluke planorb</name>
    <name type="synonym">Freshwater snail</name>
    <dbReference type="NCBI Taxonomy" id="6526"/>
    <lineage>
        <taxon>Eukaryota</taxon>
        <taxon>Metazoa</taxon>
        <taxon>Spiralia</taxon>
        <taxon>Lophotrochozoa</taxon>
        <taxon>Mollusca</taxon>
        <taxon>Gastropoda</taxon>
        <taxon>Heterobranchia</taxon>
        <taxon>Euthyneura</taxon>
        <taxon>Panpulmonata</taxon>
        <taxon>Hygrophila</taxon>
        <taxon>Lymnaeoidea</taxon>
        <taxon>Planorbidae</taxon>
        <taxon>Biomphalaria</taxon>
    </lineage>
</organism>
<dbReference type="Proteomes" id="UP000076420">
    <property type="component" value="Unassembled WGS sequence"/>
</dbReference>
<comment type="subcellular location">
    <subcellularLocation>
        <location evidence="1">Membrane</location>
        <topology evidence="1">Multi-pass membrane protein</topology>
    </subcellularLocation>
</comment>
<dbReference type="VEuPathDB" id="VectorBase:BGLB028009"/>
<evidence type="ECO:0000313" key="7">
    <source>
        <dbReference type="Proteomes" id="UP000076420"/>
    </source>
</evidence>
<keyword evidence="4 5" id="KW-0472">Membrane</keyword>
<evidence type="ECO:0008006" key="8">
    <source>
        <dbReference type="Google" id="ProtNLM"/>
    </source>
</evidence>
<evidence type="ECO:0000256" key="5">
    <source>
        <dbReference type="SAM" id="Phobius"/>
    </source>
</evidence>
<protein>
    <recommendedName>
        <fullName evidence="8">MARVEL domain-containing protein</fullName>
    </recommendedName>
</protein>
<dbReference type="InterPro" id="IPR050579">
    <property type="entry name" value="PMP-22/EMP/MP20-like"/>
</dbReference>
<dbReference type="InterPro" id="IPR004031">
    <property type="entry name" value="PMP22/EMP/MP20/Claudin"/>
</dbReference>
<evidence type="ECO:0000256" key="1">
    <source>
        <dbReference type="ARBA" id="ARBA00004141"/>
    </source>
</evidence>
<evidence type="ECO:0000256" key="2">
    <source>
        <dbReference type="ARBA" id="ARBA00022692"/>
    </source>
</evidence>
<dbReference type="PANTHER" id="PTHR10671:SF108">
    <property type="entry name" value="CLAUDIN FAMILY PROTEIN-RELATED"/>
    <property type="match status" value="1"/>
</dbReference>
<dbReference type="PANTHER" id="PTHR10671">
    <property type="entry name" value="EPITHELIAL MEMBRANE PROTEIN-RELATED"/>
    <property type="match status" value="1"/>
</dbReference>
<dbReference type="Pfam" id="PF00822">
    <property type="entry name" value="PMP22_Claudin"/>
    <property type="match status" value="1"/>
</dbReference>
<evidence type="ECO:0000256" key="3">
    <source>
        <dbReference type="ARBA" id="ARBA00022989"/>
    </source>
</evidence>
<evidence type="ECO:0000256" key="4">
    <source>
        <dbReference type="ARBA" id="ARBA00023136"/>
    </source>
</evidence>
<dbReference type="KEGG" id="bgt:106071171"/>
<name>A0A2C9L822_BIOGL</name>
<feature type="transmembrane region" description="Helical" evidence="5">
    <location>
        <begin position="81"/>
        <end position="105"/>
    </location>
</feature>